<dbReference type="EMBL" id="BLXT01008476">
    <property type="protein sequence ID" value="GFO49369.1"/>
    <property type="molecule type" value="Genomic_DNA"/>
</dbReference>
<feature type="transmembrane region" description="Helical" evidence="5">
    <location>
        <begin position="116"/>
        <end position="134"/>
    </location>
</feature>
<proteinExistence type="predicted"/>
<protein>
    <submittedName>
        <fullName evidence="7">Sulfate transporter</fullName>
    </submittedName>
</protein>
<gene>
    <name evidence="7" type="ORF">PoB_007587400</name>
</gene>
<comment type="caution">
    <text evidence="7">The sequence shown here is derived from an EMBL/GenBank/DDBJ whole genome shotgun (WGS) entry which is preliminary data.</text>
</comment>
<name>A0AAV4DZ75_9GAST</name>
<sequence>GLAYGLLANLTPISGVYTSIFSVLVYVVFGTVPHMSMGTNAVLSLITATMVEREADRYMRRNKMADSNASYSHISAFAEGEERMNIKLGLAMTSTFLCGLILLSMGFLRMGFLTNYMSTSFVNGFTSAAALHIAISQMKHVFHIKIKAYSGLGKLVFTVIDVMNGLRNTNIADTIVCIVSASELLSMNYFINPKLKELFGFMLPSNLFLVIAASVLSYIFNLHAAWNIAVVGKFDTSLPMPGLPLFDIEAVSGMLYDSLTQAVIIFTMSISMAMLMAKLHSYELDSNRELVAYGACNLCSSFFTVQSSSVSPPRTMILSNSGARTTFNGVSTVIAMIVSIRFVGWIFWPLPLATLAAMIIVAVMDVFLQIKRAPVIWRISRTDFVVWISTWLSTVFADLEYGIIIGILISAFGFMFNNQNIKGELVVLSTKEDLLLPGPGRASTRHLNKTRVFYFPSQLFFANAESFKRQLYKQVFNPTSVNALSYTVNSDECSLSTEDLAIDTIILDCSAMTYIDIDGLNMLKNIVIQ</sequence>
<dbReference type="InterPro" id="IPR001902">
    <property type="entry name" value="SLC26A/SulP_fam"/>
</dbReference>
<evidence type="ECO:0000256" key="2">
    <source>
        <dbReference type="ARBA" id="ARBA00022692"/>
    </source>
</evidence>
<keyword evidence="4 5" id="KW-0472">Membrane</keyword>
<evidence type="ECO:0000256" key="1">
    <source>
        <dbReference type="ARBA" id="ARBA00004141"/>
    </source>
</evidence>
<keyword evidence="3 5" id="KW-1133">Transmembrane helix</keyword>
<dbReference type="Pfam" id="PF01740">
    <property type="entry name" value="STAS"/>
    <property type="match status" value="1"/>
</dbReference>
<feature type="transmembrane region" description="Helical" evidence="5">
    <location>
        <begin position="88"/>
        <end position="110"/>
    </location>
</feature>
<evidence type="ECO:0000256" key="3">
    <source>
        <dbReference type="ARBA" id="ARBA00022989"/>
    </source>
</evidence>
<feature type="non-terminal residue" evidence="7">
    <location>
        <position position="1"/>
    </location>
</feature>
<evidence type="ECO:0000256" key="4">
    <source>
        <dbReference type="ARBA" id="ARBA00023136"/>
    </source>
</evidence>
<keyword evidence="2 5" id="KW-0812">Transmembrane</keyword>
<dbReference type="GO" id="GO:0055085">
    <property type="term" value="P:transmembrane transport"/>
    <property type="evidence" value="ECO:0007669"/>
    <property type="project" value="InterPro"/>
</dbReference>
<evidence type="ECO:0000313" key="7">
    <source>
        <dbReference type="EMBL" id="GFO49369.1"/>
    </source>
</evidence>
<feature type="transmembrane region" description="Helical" evidence="5">
    <location>
        <begin position="198"/>
        <end position="220"/>
    </location>
</feature>
<accession>A0AAV4DZ75</accession>
<feature type="domain" description="STAS" evidence="6">
    <location>
        <begin position="440"/>
        <end position="529"/>
    </location>
</feature>
<dbReference type="PANTHER" id="PTHR11814">
    <property type="entry name" value="SULFATE TRANSPORTER"/>
    <property type="match status" value="1"/>
</dbReference>
<evidence type="ECO:0000313" key="8">
    <source>
        <dbReference type="Proteomes" id="UP000735302"/>
    </source>
</evidence>
<feature type="transmembrane region" description="Helical" evidence="5">
    <location>
        <begin position="6"/>
        <end position="29"/>
    </location>
</feature>
<comment type="subcellular location">
    <subcellularLocation>
        <location evidence="1">Membrane</location>
        <topology evidence="1">Multi-pass membrane protein</topology>
    </subcellularLocation>
</comment>
<dbReference type="PROSITE" id="PS50801">
    <property type="entry name" value="STAS"/>
    <property type="match status" value="1"/>
</dbReference>
<dbReference type="GO" id="GO:0016020">
    <property type="term" value="C:membrane"/>
    <property type="evidence" value="ECO:0007669"/>
    <property type="project" value="UniProtKB-SubCell"/>
</dbReference>
<feature type="transmembrane region" description="Helical" evidence="5">
    <location>
        <begin position="259"/>
        <end position="277"/>
    </location>
</feature>
<dbReference type="CDD" id="cd07042">
    <property type="entry name" value="STAS_SulP_like_sulfate_transporter"/>
    <property type="match status" value="1"/>
</dbReference>
<dbReference type="AlphaFoldDB" id="A0AAV4DZ75"/>
<evidence type="ECO:0000256" key="5">
    <source>
        <dbReference type="SAM" id="Phobius"/>
    </source>
</evidence>
<dbReference type="Gene3D" id="3.30.750.24">
    <property type="entry name" value="STAS domain"/>
    <property type="match status" value="1"/>
</dbReference>
<dbReference type="Proteomes" id="UP000735302">
    <property type="component" value="Unassembled WGS sequence"/>
</dbReference>
<dbReference type="Pfam" id="PF00916">
    <property type="entry name" value="Sulfate_transp"/>
    <property type="match status" value="1"/>
</dbReference>
<dbReference type="InterPro" id="IPR036513">
    <property type="entry name" value="STAS_dom_sf"/>
</dbReference>
<organism evidence="7 8">
    <name type="scientific">Plakobranchus ocellatus</name>
    <dbReference type="NCBI Taxonomy" id="259542"/>
    <lineage>
        <taxon>Eukaryota</taxon>
        <taxon>Metazoa</taxon>
        <taxon>Spiralia</taxon>
        <taxon>Lophotrochozoa</taxon>
        <taxon>Mollusca</taxon>
        <taxon>Gastropoda</taxon>
        <taxon>Heterobranchia</taxon>
        <taxon>Euthyneura</taxon>
        <taxon>Panpulmonata</taxon>
        <taxon>Sacoglossa</taxon>
        <taxon>Placobranchoidea</taxon>
        <taxon>Plakobranchidae</taxon>
        <taxon>Plakobranchus</taxon>
    </lineage>
</organism>
<dbReference type="SUPFAM" id="SSF52091">
    <property type="entry name" value="SpoIIaa-like"/>
    <property type="match status" value="1"/>
</dbReference>
<dbReference type="InterPro" id="IPR011547">
    <property type="entry name" value="SLC26A/SulP_dom"/>
</dbReference>
<evidence type="ECO:0000259" key="6">
    <source>
        <dbReference type="PROSITE" id="PS50801"/>
    </source>
</evidence>
<feature type="transmembrane region" description="Helical" evidence="5">
    <location>
        <begin position="391"/>
        <end position="416"/>
    </location>
</feature>
<keyword evidence="8" id="KW-1185">Reference proteome</keyword>
<feature type="transmembrane region" description="Helical" evidence="5">
    <location>
        <begin position="352"/>
        <end position="370"/>
    </location>
</feature>
<dbReference type="InterPro" id="IPR002645">
    <property type="entry name" value="STAS_dom"/>
</dbReference>
<reference evidence="7 8" key="1">
    <citation type="journal article" date="2021" name="Elife">
        <title>Chloroplast acquisition without the gene transfer in kleptoplastic sea slugs, Plakobranchus ocellatus.</title>
        <authorList>
            <person name="Maeda T."/>
            <person name="Takahashi S."/>
            <person name="Yoshida T."/>
            <person name="Shimamura S."/>
            <person name="Takaki Y."/>
            <person name="Nagai Y."/>
            <person name="Toyoda A."/>
            <person name="Suzuki Y."/>
            <person name="Arimoto A."/>
            <person name="Ishii H."/>
            <person name="Satoh N."/>
            <person name="Nishiyama T."/>
            <person name="Hasebe M."/>
            <person name="Maruyama T."/>
            <person name="Minagawa J."/>
            <person name="Obokata J."/>
            <person name="Shigenobu S."/>
        </authorList>
    </citation>
    <scope>NUCLEOTIDE SEQUENCE [LARGE SCALE GENOMIC DNA]</scope>
</reference>